<feature type="compositionally biased region" description="Polar residues" evidence="1">
    <location>
        <begin position="487"/>
        <end position="497"/>
    </location>
</feature>
<geneLocation type="plasmid" evidence="3">
    <name>unnamed1</name>
</geneLocation>
<name>A0ABU3V5D6_9ACTN</name>
<accession>A0ABU3V5D6</accession>
<dbReference type="NCBIfam" id="NF038047">
    <property type="entry name" value="not_Tcp10"/>
    <property type="match status" value="1"/>
</dbReference>
<feature type="compositionally biased region" description="Polar residues" evidence="1">
    <location>
        <begin position="699"/>
        <end position="733"/>
    </location>
</feature>
<proteinExistence type="predicted"/>
<feature type="region of interest" description="Disordered" evidence="1">
    <location>
        <begin position="978"/>
        <end position="1003"/>
    </location>
</feature>
<feature type="compositionally biased region" description="Low complexity" evidence="1">
    <location>
        <begin position="978"/>
        <end position="997"/>
    </location>
</feature>
<feature type="compositionally biased region" description="Low complexity" evidence="1">
    <location>
        <begin position="866"/>
        <end position="908"/>
    </location>
</feature>
<dbReference type="InterPro" id="IPR009852">
    <property type="entry name" value="CENPJ_C_dom"/>
</dbReference>
<evidence type="ECO:0000259" key="2">
    <source>
        <dbReference type="Pfam" id="PF07202"/>
    </source>
</evidence>
<feature type="region of interest" description="Disordered" evidence="1">
    <location>
        <begin position="390"/>
        <end position="472"/>
    </location>
</feature>
<dbReference type="Pfam" id="PF07202">
    <property type="entry name" value="Tcp10_C"/>
    <property type="match status" value="1"/>
</dbReference>
<dbReference type="RefSeq" id="WP_266944287.1">
    <property type="nucleotide sequence ID" value="NZ_JAPEMK010000002.1"/>
</dbReference>
<dbReference type="Gene3D" id="2.60.450.20">
    <property type="match status" value="3"/>
</dbReference>
<evidence type="ECO:0000313" key="4">
    <source>
        <dbReference type="Proteomes" id="UP001257627"/>
    </source>
</evidence>
<feature type="compositionally biased region" description="Acidic residues" evidence="1">
    <location>
        <begin position="1032"/>
        <end position="1046"/>
    </location>
</feature>
<feature type="compositionally biased region" description="Polar residues" evidence="1">
    <location>
        <begin position="742"/>
        <end position="762"/>
    </location>
</feature>
<feature type="region of interest" description="Disordered" evidence="1">
    <location>
        <begin position="486"/>
        <end position="506"/>
    </location>
</feature>
<feature type="region of interest" description="Disordered" evidence="1">
    <location>
        <begin position="1017"/>
        <end position="1091"/>
    </location>
</feature>
<feature type="compositionally biased region" description="Polar residues" evidence="1">
    <location>
        <begin position="675"/>
        <end position="691"/>
    </location>
</feature>
<feature type="compositionally biased region" description="Polar residues" evidence="1">
    <location>
        <begin position="457"/>
        <end position="472"/>
    </location>
</feature>
<gene>
    <name evidence="3" type="ORF">PU648_55960</name>
</gene>
<feature type="compositionally biased region" description="Polar residues" evidence="1">
    <location>
        <begin position="798"/>
        <end position="817"/>
    </location>
</feature>
<feature type="region of interest" description="Disordered" evidence="1">
    <location>
        <begin position="583"/>
        <end position="946"/>
    </location>
</feature>
<feature type="domain" description="Centromere protein J C-terminal" evidence="2">
    <location>
        <begin position="702"/>
        <end position="731"/>
    </location>
</feature>
<reference evidence="3 4" key="1">
    <citation type="submission" date="2023-02" db="EMBL/GenBank/DDBJ databases">
        <authorList>
            <person name="Maleckis M."/>
        </authorList>
    </citation>
    <scope>NUCLEOTIDE SEQUENCE [LARGE SCALE GENOMIC DNA]</scope>
    <source>
        <strain evidence="3 4">P8-A2</strain>
        <plasmid evidence="3">unnamed1</plasmid>
    </source>
</reference>
<feature type="compositionally biased region" description="Basic and acidic residues" evidence="1">
    <location>
        <begin position="390"/>
        <end position="409"/>
    </location>
</feature>
<organism evidence="3 4">
    <name type="scientific">Streptomyces mirabilis</name>
    <dbReference type="NCBI Taxonomy" id="68239"/>
    <lineage>
        <taxon>Bacteria</taxon>
        <taxon>Bacillati</taxon>
        <taxon>Actinomycetota</taxon>
        <taxon>Actinomycetes</taxon>
        <taxon>Kitasatosporales</taxon>
        <taxon>Streptomycetaceae</taxon>
        <taxon>Streptomyces</taxon>
    </lineage>
</organism>
<dbReference type="EMBL" id="JARAKF010000003">
    <property type="protein sequence ID" value="MDU9001387.1"/>
    <property type="molecule type" value="Genomic_DNA"/>
</dbReference>
<feature type="compositionally biased region" description="Low complexity" evidence="1">
    <location>
        <begin position="658"/>
        <end position="674"/>
    </location>
</feature>
<protein>
    <submittedName>
        <fullName evidence="3">AAWKG family protein</fullName>
    </submittedName>
</protein>
<feature type="compositionally biased region" description="Polar residues" evidence="1">
    <location>
        <begin position="909"/>
        <end position="930"/>
    </location>
</feature>
<dbReference type="Proteomes" id="UP001257627">
    <property type="component" value="Unassembled WGS sequence"/>
</dbReference>
<feature type="compositionally biased region" description="Polar residues" evidence="1">
    <location>
        <begin position="424"/>
        <end position="446"/>
    </location>
</feature>
<dbReference type="InterPro" id="IPR047002">
    <property type="entry name" value="Tcp10_C_sf"/>
</dbReference>
<evidence type="ECO:0000313" key="3">
    <source>
        <dbReference type="EMBL" id="MDU9001387.1"/>
    </source>
</evidence>
<keyword evidence="3" id="KW-0614">Plasmid</keyword>
<feature type="compositionally biased region" description="Polar residues" evidence="1">
    <location>
        <begin position="777"/>
        <end position="791"/>
    </location>
</feature>
<sequence>MAIDNWEDIIKLLTGWTLPGRSEVTGVKGDSGTPWINVKIKKEKHRSTTPQIRLDPGYGATFQYFVQHGKSVDMYTAQINYLGDLAKGTTYWERSREALNRLVTQFQSSGEPSAYGGDPGLTDAVDLRSFNKTAYSFDRAGQFFRNRTAVLKNWLDALGADNAAWKGTAADVFRDLIDDLHNKYDHYTTQLRPPGFTPANTSVVTGTQAWTLHGDNLIGAQNDLHRAYTDLSRQLDDFYWRRGRGVNVTSADGTTSSHVPPAEPTSILDELMWDIQWFIRQYNHANVAYTTTTSTTSNGTRQTSTSWHPQPGFSANTAWGNLKDQSSWSGLAQEAINRWTNNLQANLDEPAHRTATDLGVKWTQVLDSGRDTRFAFEDIPSVSLADKLAKEQAEKAQEDAQRQAEEAAKESQQQADKFTKGITGLTSEGSPVGSTYSSGDPLSGQTFHVGATDVGIPSSSTDGLTDTATPSSSAFVSGLPTVGGPQAFSTDSATGTPATLAANGANPHSLLSGLPSATDISTGTPSTADFSAGVPSATDISTGAPSAADFSAGVPSATDISTGTPSTAGVPAVPDLSTLLSSPATVGTSELTGPDAGVSSTSETGTPLSIPSLTDLSPVTPTTGPVKTNSDGSTTAATAGGGLVTHFPDGSSVAVAPDGTVTTTSDNGVTTTSTLQPGQVLTNPDGSTISLSPDGGVTTHLTDGSSYTSHPDGSVTTTNPDGTSTTQFPNGVTETVGPDGQTHFTNPDGSVTTQNPDGTVSTDFPDGSTATVDPRTGTVTTLTPDGQTISTHLDPGQSLVNPDGSTTTIGPDGSVTTALPGGGTYTLHPDGTVTTTNPDGTALTPPDGTATTLPDGTVTQLPEPAGLPTVSGGPGTLTTLTPDGATTVHYPSGTTATTGADGFTTTSFPDGSSTVSGPGGQFQTLPSPDTTGLLDGSAGLTDGSADPAQAGAFGGLGGGAGQAATAAAGQGADPGLSGLLSPMMMMSGMGRMGQGQQNKEQERIREVYGDDESDGAFFHTQQVGRPGSQPDPEPDLYEEEEEDSEELLSRPGRDQGAGYARPSTQSASGRLDDGGDVWGTEEGGLPASIGR</sequence>
<feature type="compositionally biased region" description="Polar residues" evidence="1">
    <location>
        <begin position="849"/>
        <end position="860"/>
    </location>
</feature>
<evidence type="ECO:0000256" key="1">
    <source>
        <dbReference type="SAM" id="MobiDB-lite"/>
    </source>
</evidence>
<feature type="compositionally biased region" description="Polar residues" evidence="1">
    <location>
        <begin position="598"/>
        <end position="633"/>
    </location>
</feature>
<comment type="caution">
    <text evidence="3">The sequence shown here is derived from an EMBL/GenBank/DDBJ whole genome shotgun (WGS) entry which is preliminary data.</text>
</comment>
<keyword evidence="4" id="KW-1185">Reference proteome</keyword>